<proteinExistence type="predicted"/>
<name>A0A2K2DGJ3_BRADI</name>
<gene>
    <name evidence="1" type="ORF">BRADI_2g58016v3</name>
</gene>
<dbReference type="EnsemblPlants" id="PNT73406">
    <property type="protein sequence ID" value="PNT73406"/>
    <property type="gene ID" value="BRADI_2g58016v3"/>
</dbReference>
<accession>A0A2K2DGJ3</accession>
<evidence type="ECO:0000313" key="1">
    <source>
        <dbReference type="EMBL" id="PNT73406.1"/>
    </source>
</evidence>
<dbReference type="Gramene" id="PNT73406">
    <property type="protein sequence ID" value="PNT73406"/>
    <property type="gene ID" value="BRADI_2g58016v3"/>
</dbReference>
<evidence type="ECO:0000313" key="3">
    <source>
        <dbReference type="Proteomes" id="UP000008810"/>
    </source>
</evidence>
<reference evidence="2" key="3">
    <citation type="submission" date="2018-08" db="UniProtKB">
        <authorList>
            <consortium name="EnsemblPlants"/>
        </authorList>
    </citation>
    <scope>IDENTIFICATION</scope>
    <source>
        <strain evidence="2">cv. Bd21</strain>
    </source>
</reference>
<keyword evidence="3" id="KW-1185">Reference proteome</keyword>
<dbReference type="InParanoid" id="A0A2K2DGJ3"/>
<dbReference type="EMBL" id="CM000881">
    <property type="protein sequence ID" value="PNT73406.1"/>
    <property type="molecule type" value="Genomic_DNA"/>
</dbReference>
<dbReference type="AlphaFoldDB" id="A0A2K2DGJ3"/>
<organism evidence="1">
    <name type="scientific">Brachypodium distachyon</name>
    <name type="common">Purple false brome</name>
    <name type="synonym">Trachynia distachya</name>
    <dbReference type="NCBI Taxonomy" id="15368"/>
    <lineage>
        <taxon>Eukaryota</taxon>
        <taxon>Viridiplantae</taxon>
        <taxon>Streptophyta</taxon>
        <taxon>Embryophyta</taxon>
        <taxon>Tracheophyta</taxon>
        <taxon>Spermatophyta</taxon>
        <taxon>Magnoliopsida</taxon>
        <taxon>Liliopsida</taxon>
        <taxon>Poales</taxon>
        <taxon>Poaceae</taxon>
        <taxon>BOP clade</taxon>
        <taxon>Pooideae</taxon>
        <taxon>Stipodae</taxon>
        <taxon>Brachypodieae</taxon>
        <taxon>Brachypodium</taxon>
    </lineage>
</organism>
<evidence type="ECO:0000313" key="2">
    <source>
        <dbReference type="EnsemblPlants" id="PNT73406"/>
    </source>
</evidence>
<dbReference type="Proteomes" id="UP000008810">
    <property type="component" value="Chromosome 2"/>
</dbReference>
<reference evidence="1" key="2">
    <citation type="submission" date="2017-06" db="EMBL/GenBank/DDBJ databases">
        <title>WGS assembly of Brachypodium distachyon.</title>
        <authorList>
            <consortium name="The International Brachypodium Initiative"/>
            <person name="Lucas S."/>
            <person name="Harmon-Smith M."/>
            <person name="Lail K."/>
            <person name="Tice H."/>
            <person name="Grimwood J."/>
            <person name="Bruce D."/>
            <person name="Barry K."/>
            <person name="Shu S."/>
            <person name="Lindquist E."/>
            <person name="Wang M."/>
            <person name="Pitluck S."/>
            <person name="Vogel J.P."/>
            <person name="Garvin D.F."/>
            <person name="Mockler T.C."/>
            <person name="Schmutz J."/>
            <person name="Rokhsar D."/>
            <person name="Bevan M.W."/>
        </authorList>
    </citation>
    <scope>NUCLEOTIDE SEQUENCE</scope>
    <source>
        <strain evidence="1">Bd21</strain>
    </source>
</reference>
<protein>
    <submittedName>
        <fullName evidence="1 2">Uncharacterized protein</fullName>
    </submittedName>
</protein>
<sequence length="57" mass="6432">MCIEFPHGVVISSASQDSQTKDQRDMLSKYIPTRRTFAMNVAKAKSMPCDVMSRPHC</sequence>
<reference evidence="1 2" key="1">
    <citation type="journal article" date="2010" name="Nature">
        <title>Genome sequencing and analysis of the model grass Brachypodium distachyon.</title>
        <authorList>
            <consortium name="International Brachypodium Initiative"/>
        </authorList>
    </citation>
    <scope>NUCLEOTIDE SEQUENCE [LARGE SCALE GENOMIC DNA]</scope>
    <source>
        <strain evidence="1 2">Bd21</strain>
    </source>
</reference>